<evidence type="ECO:0000259" key="1">
    <source>
        <dbReference type="Pfam" id="PF00188"/>
    </source>
</evidence>
<reference evidence="2" key="1">
    <citation type="submission" date="2020-10" db="EMBL/GenBank/DDBJ databases">
        <title>Ca. Dormibacterota MAGs.</title>
        <authorList>
            <person name="Montgomery K."/>
        </authorList>
    </citation>
    <scope>NUCLEOTIDE SEQUENCE [LARGE SCALE GENOMIC DNA]</scope>
    <source>
        <strain evidence="2">SC8812_S17_10</strain>
    </source>
</reference>
<evidence type="ECO:0000313" key="2">
    <source>
        <dbReference type="EMBL" id="MBJ7596508.1"/>
    </source>
</evidence>
<accession>A0A934N728</accession>
<evidence type="ECO:0000313" key="3">
    <source>
        <dbReference type="Proteomes" id="UP000612893"/>
    </source>
</evidence>
<dbReference type="RefSeq" id="WP_338198341.1">
    <property type="nucleotide sequence ID" value="NZ_JAEKNR010000003.1"/>
</dbReference>
<dbReference type="AlphaFoldDB" id="A0A934N728"/>
<name>A0A934N728_9BACT</name>
<dbReference type="InterPro" id="IPR035940">
    <property type="entry name" value="CAP_sf"/>
</dbReference>
<dbReference type="Pfam" id="PF00188">
    <property type="entry name" value="CAP"/>
    <property type="match status" value="1"/>
</dbReference>
<dbReference type="Gene3D" id="1.25.40.10">
    <property type="entry name" value="Tetratricopeptide repeat domain"/>
    <property type="match status" value="1"/>
</dbReference>
<gene>
    <name evidence="2" type="ORF">JF922_00240</name>
</gene>
<sequence>MIGWGPRAALLAGFLIVIAACQAPVLSRQSTGSNSTPSSSAASRLAAADARLFAGDYDGAESGYLPLVKEGAPGAAAHYSTLLAYEARLPEAVTQARAGVSLNADSDSLARLTRALDWSEDVSGALAAGARAVHTGRGAALAHVFYSEALADAGRSSEAEHELRAAERVVAGGYQRSELDREWANLYRDRGQFQSEFNYLQLAVKELPSFPERQLEVVRYDYANQRPTSAQAILDRLAGGPLKHNYWFLVGGAGAAFIGGDAGHASSLFSAAALARPAGADAALGLAELDVAVKRDFNAAHDRLVEVLKMDPSSVDIYRYLRYLDLLVLKKDADAELSSLVPQPPADLATVRRAALDRLNSYRAALGVAPVSEDPAIAEGAEAHAYFYLFNFGQSQLRGLGIHTEDQTLPGFTGADSLLRDRHFGYQGNRGAEVINHVAIPEGSIQVWMDSVYHRYPLLARETAAAGYGEAGLGILSISIMDLGVADPGRGDPIVYPAPDQSDVPGYFNGQEVPDPLPQGATYPVGYPVTLQVGSGQTLAVSSGKLIGSDNQEVPSYTLQPGASGLSQSGWALLAQHPLTPGARYTVEVVGKVDGQDFSKRWSFTVARQ</sequence>
<dbReference type="Gene3D" id="3.40.33.10">
    <property type="entry name" value="CAP"/>
    <property type="match status" value="1"/>
</dbReference>
<proteinExistence type="predicted"/>
<dbReference type="PROSITE" id="PS51257">
    <property type="entry name" value="PROKAR_LIPOPROTEIN"/>
    <property type="match status" value="1"/>
</dbReference>
<dbReference type="EMBL" id="JAEKNR010000003">
    <property type="protein sequence ID" value="MBJ7596508.1"/>
    <property type="molecule type" value="Genomic_DNA"/>
</dbReference>
<protein>
    <recommendedName>
        <fullName evidence="1">SCP domain-containing protein</fullName>
    </recommendedName>
</protein>
<feature type="domain" description="SCP" evidence="1">
    <location>
        <begin position="356"/>
        <end position="469"/>
    </location>
</feature>
<dbReference type="Proteomes" id="UP000612893">
    <property type="component" value="Unassembled WGS sequence"/>
</dbReference>
<keyword evidence="3" id="KW-1185">Reference proteome</keyword>
<comment type="caution">
    <text evidence="2">The sequence shown here is derived from an EMBL/GenBank/DDBJ whole genome shotgun (WGS) entry which is preliminary data.</text>
</comment>
<dbReference type="InterPro" id="IPR011990">
    <property type="entry name" value="TPR-like_helical_dom_sf"/>
</dbReference>
<dbReference type="InterPro" id="IPR014044">
    <property type="entry name" value="CAP_dom"/>
</dbReference>
<organism evidence="2 3">
    <name type="scientific">Candidatus Nephthysia bennettiae</name>
    <dbReference type="NCBI Taxonomy" id="3127016"/>
    <lineage>
        <taxon>Bacteria</taxon>
        <taxon>Bacillati</taxon>
        <taxon>Candidatus Dormiibacterota</taxon>
        <taxon>Candidatus Dormibacteria</taxon>
        <taxon>Candidatus Dormibacterales</taxon>
        <taxon>Candidatus Dormibacteraceae</taxon>
        <taxon>Candidatus Nephthysia</taxon>
    </lineage>
</organism>
<dbReference type="SUPFAM" id="SSF55797">
    <property type="entry name" value="PR-1-like"/>
    <property type="match status" value="1"/>
</dbReference>